<accession>A0ABS7ZK07</accession>
<dbReference type="InterPro" id="IPR045758">
    <property type="entry name" value="AdeT1/2"/>
</dbReference>
<organism evidence="2 3">
    <name type="scientific">Thalassolituus marinus</name>
    <dbReference type="NCBI Taxonomy" id="671053"/>
    <lineage>
        <taxon>Bacteria</taxon>
        <taxon>Pseudomonadati</taxon>
        <taxon>Pseudomonadota</taxon>
        <taxon>Gammaproteobacteria</taxon>
        <taxon>Oceanospirillales</taxon>
        <taxon>Oceanospirillaceae</taxon>
        <taxon>Thalassolituus</taxon>
    </lineage>
</organism>
<keyword evidence="1" id="KW-0732">Signal</keyword>
<evidence type="ECO:0000256" key="1">
    <source>
        <dbReference type="SAM" id="SignalP"/>
    </source>
</evidence>
<dbReference type="EMBL" id="JAEDAH010000001">
    <property type="protein sequence ID" value="MCA6062029.1"/>
    <property type="molecule type" value="Genomic_DNA"/>
</dbReference>
<protein>
    <recommendedName>
        <fullName evidence="4">RND transporter</fullName>
    </recommendedName>
</protein>
<reference evidence="2 3" key="1">
    <citation type="submission" date="2020-12" db="EMBL/GenBank/DDBJ databases">
        <title>Novel Thalassolituus-related marine hydrocarbonoclastic bacteria mediated algae-derived hydrocarbons mineralization in twilight zone of the northern South China Sea.</title>
        <authorList>
            <person name="Dong C."/>
        </authorList>
    </citation>
    <scope>NUCLEOTIDE SEQUENCE [LARGE SCALE GENOMIC DNA]</scope>
    <source>
        <strain evidence="2 3">IMCC1826</strain>
    </source>
</reference>
<gene>
    <name evidence="2" type="ORF">I9W95_00250</name>
</gene>
<dbReference type="Pfam" id="PF19582">
    <property type="entry name" value="AdeT1_2"/>
    <property type="match status" value="1"/>
</dbReference>
<keyword evidence="3" id="KW-1185">Reference proteome</keyword>
<dbReference type="Gene3D" id="3.40.190.170">
    <property type="entry name" value="Bacterial extracellular solute-binding protein, family 7"/>
    <property type="match status" value="1"/>
</dbReference>
<proteinExistence type="predicted"/>
<sequence length="337" mass="37250">MRACSVLLTLATSALLTISSAATAEIIDRSFCVFDPVGAKGPVFDAMRDYQAAALGWGVNFELRAYTSEAVVTADFNAGKCDAMGVTGTRVRPYNSFTASIEALGGVSDYQQLQTLIAMLAKPQASKYMKQGKYEVAGIMPGGAVYVFVRDKAINSVEAAAGKRIATLDYDQASLKVVEHIGATMVPSTVATFAPRFNNGDVDIAYAPAIAYQPFEMYKGLGEKGGIYQFSLAQMNFQLVVQADRFPQGFAQASRDYAFRHFDQAMEHIRQAESDIPQNYWQKLPPEMETDYKEMLRQIRVSLTNDGVYDPRMMKLMFRLRCRAEPGHYECAEKLEG</sequence>
<dbReference type="Proteomes" id="UP000714380">
    <property type="component" value="Unassembled WGS sequence"/>
</dbReference>
<comment type="caution">
    <text evidence="2">The sequence shown here is derived from an EMBL/GenBank/DDBJ whole genome shotgun (WGS) entry which is preliminary data.</text>
</comment>
<evidence type="ECO:0008006" key="4">
    <source>
        <dbReference type="Google" id="ProtNLM"/>
    </source>
</evidence>
<evidence type="ECO:0000313" key="2">
    <source>
        <dbReference type="EMBL" id="MCA6062029.1"/>
    </source>
</evidence>
<feature type="signal peptide" evidence="1">
    <location>
        <begin position="1"/>
        <end position="24"/>
    </location>
</feature>
<name>A0ABS7ZK07_9GAMM</name>
<evidence type="ECO:0000313" key="3">
    <source>
        <dbReference type="Proteomes" id="UP000714380"/>
    </source>
</evidence>
<feature type="chain" id="PRO_5045954882" description="RND transporter" evidence="1">
    <location>
        <begin position="25"/>
        <end position="337"/>
    </location>
</feature>
<dbReference type="InterPro" id="IPR038404">
    <property type="entry name" value="TRAP_DctP_sf"/>
</dbReference>